<dbReference type="EnsemblProtists" id="EOD39354">
    <property type="protein sequence ID" value="EOD39354"/>
    <property type="gene ID" value="EMIHUDRAFT_454427"/>
</dbReference>
<dbReference type="HOGENOM" id="CLU_802733_0_0_1"/>
<dbReference type="AlphaFoldDB" id="A0A0D3KUB9"/>
<protein>
    <submittedName>
        <fullName evidence="2">Uncharacterized protein</fullName>
    </submittedName>
</protein>
<evidence type="ECO:0000313" key="2">
    <source>
        <dbReference type="EnsemblProtists" id="EOD39354"/>
    </source>
</evidence>
<evidence type="ECO:0000313" key="3">
    <source>
        <dbReference type="Proteomes" id="UP000013827"/>
    </source>
</evidence>
<accession>A0A0D3KUB9</accession>
<feature type="compositionally biased region" description="Pro residues" evidence="1">
    <location>
        <begin position="110"/>
        <end position="121"/>
    </location>
</feature>
<feature type="region of interest" description="Disordered" evidence="1">
    <location>
        <begin position="269"/>
        <end position="296"/>
    </location>
</feature>
<proteinExistence type="predicted"/>
<dbReference type="KEGG" id="ehx:EMIHUDRAFT_454427"/>
<feature type="region of interest" description="Disordered" evidence="1">
    <location>
        <begin position="108"/>
        <end position="127"/>
    </location>
</feature>
<keyword evidence="3" id="KW-1185">Reference proteome</keyword>
<evidence type="ECO:0000256" key="1">
    <source>
        <dbReference type="SAM" id="MobiDB-lite"/>
    </source>
</evidence>
<organism evidence="2 3">
    <name type="scientific">Emiliania huxleyi (strain CCMP1516)</name>
    <dbReference type="NCBI Taxonomy" id="280463"/>
    <lineage>
        <taxon>Eukaryota</taxon>
        <taxon>Haptista</taxon>
        <taxon>Haptophyta</taxon>
        <taxon>Prymnesiophyceae</taxon>
        <taxon>Isochrysidales</taxon>
        <taxon>Noelaerhabdaceae</taxon>
        <taxon>Emiliania</taxon>
    </lineage>
</organism>
<name>A0A0D3KUB9_EMIH1</name>
<dbReference type="RefSeq" id="XP_005791783.1">
    <property type="nucleotide sequence ID" value="XM_005791726.1"/>
</dbReference>
<reference evidence="2" key="2">
    <citation type="submission" date="2024-10" db="UniProtKB">
        <authorList>
            <consortium name="EnsemblProtists"/>
        </authorList>
    </citation>
    <scope>IDENTIFICATION</scope>
</reference>
<dbReference type="PaxDb" id="2903-EOD39354"/>
<feature type="compositionally biased region" description="Polar residues" evidence="1">
    <location>
        <begin position="283"/>
        <end position="293"/>
    </location>
</feature>
<reference evidence="3" key="1">
    <citation type="journal article" date="2013" name="Nature">
        <title>Pan genome of the phytoplankton Emiliania underpins its global distribution.</title>
        <authorList>
            <person name="Read B.A."/>
            <person name="Kegel J."/>
            <person name="Klute M.J."/>
            <person name="Kuo A."/>
            <person name="Lefebvre S.C."/>
            <person name="Maumus F."/>
            <person name="Mayer C."/>
            <person name="Miller J."/>
            <person name="Monier A."/>
            <person name="Salamov A."/>
            <person name="Young J."/>
            <person name="Aguilar M."/>
            <person name="Claverie J.M."/>
            <person name="Frickenhaus S."/>
            <person name="Gonzalez K."/>
            <person name="Herman E.K."/>
            <person name="Lin Y.C."/>
            <person name="Napier J."/>
            <person name="Ogata H."/>
            <person name="Sarno A.F."/>
            <person name="Shmutz J."/>
            <person name="Schroeder D."/>
            <person name="de Vargas C."/>
            <person name="Verret F."/>
            <person name="von Dassow P."/>
            <person name="Valentin K."/>
            <person name="Van de Peer Y."/>
            <person name="Wheeler G."/>
            <person name="Dacks J.B."/>
            <person name="Delwiche C.F."/>
            <person name="Dyhrman S.T."/>
            <person name="Glockner G."/>
            <person name="John U."/>
            <person name="Richards T."/>
            <person name="Worden A.Z."/>
            <person name="Zhang X."/>
            <person name="Grigoriev I.V."/>
            <person name="Allen A.E."/>
            <person name="Bidle K."/>
            <person name="Borodovsky M."/>
            <person name="Bowler C."/>
            <person name="Brownlee C."/>
            <person name="Cock J.M."/>
            <person name="Elias M."/>
            <person name="Gladyshev V.N."/>
            <person name="Groth M."/>
            <person name="Guda C."/>
            <person name="Hadaegh A."/>
            <person name="Iglesias-Rodriguez M.D."/>
            <person name="Jenkins J."/>
            <person name="Jones B.M."/>
            <person name="Lawson T."/>
            <person name="Leese F."/>
            <person name="Lindquist E."/>
            <person name="Lobanov A."/>
            <person name="Lomsadze A."/>
            <person name="Malik S.B."/>
            <person name="Marsh M.E."/>
            <person name="Mackinder L."/>
            <person name="Mock T."/>
            <person name="Mueller-Roeber B."/>
            <person name="Pagarete A."/>
            <person name="Parker M."/>
            <person name="Probert I."/>
            <person name="Quesneville H."/>
            <person name="Raines C."/>
            <person name="Rensing S.A."/>
            <person name="Riano-Pachon D.M."/>
            <person name="Richier S."/>
            <person name="Rokitta S."/>
            <person name="Shiraiwa Y."/>
            <person name="Soanes D.M."/>
            <person name="van der Giezen M."/>
            <person name="Wahlund T.M."/>
            <person name="Williams B."/>
            <person name="Wilson W."/>
            <person name="Wolfe G."/>
            <person name="Wurch L.L."/>
        </authorList>
    </citation>
    <scope>NUCLEOTIDE SEQUENCE</scope>
</reference>
<dbReference type="Proteomes" id="UP000013827">
    <property type="component" value="Unassembled WGS sequence"/>
</dbReference>
<sequence>MSDPPRGSHEDACLGALLHREASERELPVSYLALRRWEHNLFWVNWADRTSLVSGNTLWAHYTRSAERADYVSSAFRATAGEARDPFRCGGCGAGWGWSPPHARISCCDKPPPPQRQPPPRRFTDAGPASCGLGGGGAALQLAFWSEYGDVDPRYALRREINAHGGAERRRRAGVEACFVLGMRRRHDPTSPFNVRAWLYFEAGRHGDVDLSPLEAGRGLWPTRGHAAIEWWRRAAEHAAGEQPARFYAFGAVGRLLSLPPPELARLMKPLLEGGDPPPETLQLRQNASSPRHSQGRGLIALPAARIAKSAAAGPAGHAVGRPHHPHHLCCGSSSRLALLLGRMLA</sequence>
<dbReference type="GeneID" id="17284625"/>